<dbReference type="PROSITE" id="PS50158">
    <property type="entry name" value="ZF_CCHC"/>
    <property type="match status" value="5"/>
</dbReference>
<sequence length="254" mass="26461">MAEQQEQLRSTGKVKWFSDKKGYGFIAPDDGTEELFVHQSEIKSAGFRTLHEDDAVEFLIAFNEKGKTHAVEVTTPRRSPNDKNDNRNSFNSNRRGGFNGGGYRRNGSGNFGGGGGGGGATCYNCGGVGHMARDCPSAPNINSNNNGCFKCGDFEHFARDCPLGNDSIVGGGGGVGGGGRCYTCGKSGHIARDCVSASGGGACYSCGQYGHIARDCTGKGSSSGSVRSSSRFGGENACFNCGKPGHFARDCPST</sequence>
<dbReference type="GO" id="GO:0003676">
    <property type="term" value="F:nucleic acid binding"/>
    <property type="evidence" value="ECO:0007669"/>
    <property type="project" value="InterPro"/>
</dbReference>
<dbReference type="AlphaFoldDB" id="A0A1Q3BV19"/>
<dbReference type="InterPro" id="IPR002059">
    <property type="entry name" value="CSP_DNA-bd"/>
</dbReference>
<dbReference type="PROSITE" id="PS00352">
    <property type="entry name" value="CSD_1"/>
    <property type="match status" value="1"/>
</dbReference>
<evidence type="ECO:0000259" key="4">
    <source>
        <dbReference type="PROSITE" id="PS51857"/>
    </source>
</evidence>
<evidence type="ECO:0000313" key="6">
    <source>
        <dbReference type="Proteomes" id="UP000187406"/>
    </source>
</evidence>
<dbReference type="PANTHER" id="PTHR46565">
    <property type="entry name" value="COLD SHOCK DOMAIN PROTEIN 2"/>
    <property type="match status" value="1"/>
</dbReference>
<feature type="domain" description="CCHC-type" evidence="3">
    <location>
        <begin position="148"/>
        <end position="162"/>
    </location>
</feature>
<organism evidence="5 6">
    <name type="scientific">Cephalotus follicularis</name>
    <name type="common">Albany pitcher plant</name>
    <dbReference type="NCBI Taxonomy" id="3775"/>
    <lineage>
        <taxon>Eukaryota</taxon>
        <taxon>Viridiplantae</taxon>
        <taxon>Streptophyta</taxon>
        <taxon>Embryophyta</taxon>
        <taxon>Tracheophyta</taxon>
        <taxon>Spermatophyta</taxon>
        <taxon>Magnoliopsida</taxon>
        <taxon>eudicotyledons</taxon>
        <taxon>Gunneridae</taxon>
        <taxon>Pentapetalae</taxon>
        <taxon>rosids</taxon>
        <taxon>fabids</taxon>
        <taxon>Oxalidales</taxon>
        <taxon>Cephalotaceae</taxon>
        <taxon>Cephalotus</taxon>
    </lineage>
</organism>
<dbReference type="SMART" id="SM00343">
    <property type="entry name" value="ZnF_C2HC"/>
    <property type="match status" value="5"/>
</dbReference>
<evidence type="ECO:0000259" key="3">
    <source>
        <dbReference type="PROSITE" id="PS50158"/>
    </source>
</evidence>
<dbReference type="PROSITE" id="PS51857">
    <property type="entry name" value="CSD_2"/>
    <property type="match status" value="1"/>
</dbReference>
<dbReference type="PRINTS" id="PR00050">
    <property type="entry name" value="COLDSHOCK"/>
</dbReference>
<dbReference type="GO" id="GO:0008270">
    <property type="term" value="F:zinc ion binding"/>
    <property type="evidence" value="ECO:0007669"/>
    <property type="project" value="UniProtKB-KW"/>
</dbReference>
<dbReference type="SUPFAM" id="SSF57756">
    <property type="entry name" value="Retrovirus zinc finger-like domains"/>
    <property type="match status" value="3"/>
</dbReference>
<dbReference type="Gene3D" id="2.40.50.140">
    <property type="entry name" value="Nucleic acid-binding proteins"/>
    <property type="match status" value="1"/>
</dbReference>
<reference evidence="6" key="1">
    <citation type="submission" date="2016-04" db="EMBL/GenBank/DDBJ databases">
        <title>Cephalotus genome sequencing.</title>
        <authorList>
            <person name="Fukushima K."/>
            <person name="Hasebe M."/>
            <person name="Fang X."/>
        </authorList>
    </citation>
    <scope>NUCLEOTIDE SEQUENCE [LARGE SCALE GENOMIC DNA]</scope>
    <source>
        <strain evidence="6">cv. St1</strain>
    </source>
</reference>
<feature type="domain" description="CCHC-type" evidence="3">
    <location>
        <begin position="122"/>
        <end position="137"/>
    </location>
</feature>
<name>A0A1Q3BV19_CEPFO</name>
<accession>A0A1Q3BV19</accession>
<dbReference type="SMART" id="SM00357">
    <property type="entry name" value="CSP"/>
    <property type="match status" value="1"/>
</dbReference>
<dbReference type="Pfam" id="PF00313">
    <property type="entry name" value="CSD"/>
    <property type="match status" value="1"/>
</dbReference>
<dbReference type="Proteomes" id="UP000187406">
    <property type="component" value="Unassembled WGS sequence"/>
</dbReference>
<comment type="caution">
    <text evidence="5">The sequence shown here is derived from an EMBL/GenBank/DDBJ whole genome shotgun (WGS) entry which is preliminary data.</text>
</comment>
<evidence type="ECO:0000256" key="1">
    <source>
        <dbReference type="PROSITE-ProRule" id="PRU00047"/>
    </source>
</evidence>
<dbReference type="InterPro" id="IPR036875">
    <property type="entry name" value="Znf_CCHC_sf"/>
</dbReference>
<dbReference type="OrthoDB" id="422005at2759"/>
<dbReference type="SUPFAM" id="SSF50249">
    <property type="entry name" value="Nucleic acid-binding proteins"/>
    <property type="match status" value="1"/>
</dbReference>
<evidence type="ECO:0000313" key="5">
    <source>
        <dbReference type="EMBL" id="GAV71821.1"/>
    </source>
</evidence>
<dbReference type="InterPro" id="IPR012340">
    <property type="entry name" value="NA-bd_OB-fold"/>
</dbReference>
<dbReference type="InterPro" id="IPR001878">
    <property type="entry name" value="Znf_CCHC"/>
</dbReference>
<dbReference type="FunFam" id="4.10.60.10:FF:000034">
    <property type="entry name" value="Universal minicircle sequence binding protein (UMSBP), putative"/>
    <property type="match status" value="1"/>
</dbReference>
<keyword evidence="1" id="KW-0863">Zinc-finger</keyword>
<dbReference type="PANTHER" id="PTHR46565:SF20">
    <property type="entry name" value="COLD SHOCK DOMAIN-CONTAINING PROTEIN 4"/>
    <property type="match status" value="1"/>
</dbReference>
<dbReference type="Gene3D" id="4.10.60.10">
    <property type="entry name" value="Zinc finger, CCHC-type"/>
    <property type="match status" value="4"/>
</dbReference>
<dbReference type="CDD" id="cd04458">
    <property type="entry name" value="CSP_CDS"/>
    <property type="match status" value="1"/>
</dbReference>
<feature type="domain" description="CSD" evidence="4">
    <location>
        <begin position="9"/>
        <end position="75"/>
    </location>
</feature>
<dbReference type="Pfam" id="PF00098">
    <property type="entry name" value="zf-CCHC"/>
    <property type="match status" value="5"/>
</dbReference>
<proteinExistence type="predicted"/>
<evidence type="ECO:0000256" key="2">
    <source>
        <dbReference type="SAM" id="MobiDB-lite"/>
    </source>
</evidence>
<feature type="compositionally biased region" description="Low complexity" evidence="2">
    <location>
        <begin position="87"/>
        <end position="96"/>
    </location>
</feature>
<dbReference type="InterPro" id="IPR011129">
    <property type="entry name" value="CSD"/>
</dbReference>
<feature type="domain" description="CCHC-type" evidence="3">
    <location>
        <begin position="238"/>
        <end position="253"/>
    </location>
</feature>
<dbReference type="STRING" id="3775.A0A1Q3BV19"/>
<feature type="region of interest" description="Disordered" evidence="2">
    <location>
        <begin position="71"/>
        <end position="103"/>
    </location>
</feature>
<protein>
    <submittedName>
        <fullName evidence="5">Zf-CCHC domain-containing protein/CSD domain-containing protein</fullName>
    </submittedName>
</protein>
<feature type="domain" description="CCHC-type" evidence="3">
    <location>
        <begin position="180"/>
        <end position="194"/>
    </location>
</feature>
<dbReference type="EMBL" id="BDDD01000946">
    <property type="protein sequence ID" value="GAV71821.1"/>
    <property type="molecule type" value="Genomic_DNA"/>
</dbReference>
<dbReference type="InterPro" id="IPR019844">
    <property type="entry name" value="CSD_CS"/>
</dbReference>
<keyword evidence="6" id="KW-1185">Reference proteome</keyword>
<gene>
    <name evidence="5" type="ORF">CFOL_v3_15310</name>
</gene>
<keyword evidence="1" id="KW-0479">Metal-binding</keyword>
<dbReference type="FunCoup" id="A0A1Q3BV19">
    <property type="interactions" value="154"/>
</dbReference>
<feature type="domain" description="CCHC-type" evidence="3">
    <location>
        <begin position="203"/>
        <end position="216"/>
    </location>
</feature>
<keyword evidence="1" id="KW-0862">Zinc</keyword>
<dbReference type="InParanoid" id="A0A1Q3BV19"/>